<protein>
    <submittedName>
        <fullName evidence="9">Unplaced genomic scaffold supercont1.8, whole genome shotgun sequence</fullName>
    </submittedName>
</protein>
<keyword evidence="10" id="KW-1185">Reference proteome</keyword>
<dbReference type="AlphaFoldDB" id="A0A0D0UYF8"/>
<feature type="transmembrane region" description="Helical" evidence="7">
    <location>
        <begin position="240"/>
        <end position="261"/>
    </location>
</feature>
<dbReference type="PANTHER" id="PTHR22950">
    <property type="entry name" value="AMINO ACID TRANSPORTER"/>
    <property type="match status" value="1"/>
</dbReference>
<dbReference type="EMBL" id="KN847903">
    <property type="protein sequence ID" value="KIR40351.1"/>
    <property type="molecule type" value="Genomic_DNA"/>
</dbReference>
<evidence type="ECO:0000256" key="3">
    <source>
        <dbReference type="ARBA" id="ARBA00022692"/>
    </source>
</evidence>
<sequence length="467" mass="50642">MSFHDPEKEAVTSDSIKPVASDSEVDEQNEVFRMTSSGEQYRTVSWQVTRIDRYKSFALMFKILFSVGVLSIPSVFSYVGALPGALLLIGWGAFNAYSALLLGAFRLRHPGIHGMQDMAYIVGGAWYRELVGLLFIIGYDLVAGSGYIGAATAFNTLSDHGACTVWFSFVAFVLSTAIAMFPKLAQVGVAAWAGVISLFISIFILVVAVAVNDRPALAPATGDYDLGYHLIGSPNFTEGMTAALTIFISSGGISAFVPIIAEMKNPKEYKKPIAVSMGFLNACYLAFALVIYRYCGTWISSPALGSAGPLIKKLTYGIALPGLIMSSTVNQHLAAKYIFVRLLRDTKHLQSKTMIHWITWFGVSLLCGVAAFIIGEAVPFFGTLISLLAAIAYAPMAIVIPMHLWLYDFADYRKQNLIKKLQWLFHLVMLAIGLFMTIGGAYTSIKSIADQYAAGTVSSAFSCADNS</sequence>
<feature type="transmembrane region" description="Helical" evidence="7">
    <location>
        <begin position="423"/>
        <end position="442"/>
    </location>
</feature>
<keyword evidence="5 7" id="KW-0472">Membrane</keyword>
<evidence type="ECO:0000256" key="7">
    <source>
        <dbReference type="SAM" id="Phobius"/>
    </source>
</evidence>
<feature type="transmembrane region" description="Helical" evidence="7">
    <location>
        <begin position="59"/>
        <end position="79"/>
    </location>
</feature>
<keyword evidence="4 7" id="KW-1133">Transmembrane helix</keyword>
<dbReference type="GO" id="GO:0015179">
    <property type="term" value="F:L-amino acid transmembrane transporter activity"/>
    <property type="evidence" value="ECO:0007669"/>
    <property type="project" value="TreeGrafter"/>
</dbReference>
<dbReference type="PANTHER" id="PTHR22950:SF697">
    <property type="entry name" value="AMINO ACID TRANSPORTER (EUROFUNG)"/>
    <property type="match status" value="1"/>
</dbReference>
<feature type="transmembrane region" description="Helical" evidence="7">
    <location>
        <begin position="380"/>
        <end position="402"/>
    </location>
</feature>
<evidence type="ECO:0000256" key="5">
    <source>
        <dbReference type="ARBA" id="ARBA00023136"/>
    </source>
</evidence>
<evidence type="ECO:0000256" key="2">
    <source>
        <dbReference type="ARBA" id="ARBA00008066"/>
    </source>
</evidence>
<accession>A0A0D0UYF8</accession>
<feature type="domain" description="Amino acid transporter transmembrane" evidence="8">
    <location>
        <begin position="56"/>
        <end position="445"/>
    </location>
</feature>
<dbReference type="FunFam" id="1.20.1740.10:FF:000039">
    <property type="entry name" value="Neutral amino acid transporter (Eurofung)"/>
    <property type="match status" value="1"/>
</dbReference>
<name>A0A0D0UYF8_9TREE</name>
<dbReference type="Pfam" id="PF01490">
    <property type="entry name" value="Aa_trans"/>
    <property type="match status" value="1"/>
</dbReference>
<evidence type="ECO:0000313" key="9">
    <source>
        <dbReference type="EMBL" id="KIR40351.1"/>
    </source>
</evidence>
<dbReference type="InterPro" id="IPR013057">
    <property type="entry name" value="AA_transpt_TM"/>
</dbReference>
<dbReference type="Proteomes" id="UP000053392">
    <property type="component" value="Unassembled WGS sequence"/>
</dbReference>
<evidence type="ECO:0000259" key="8">
    <source>
        <dbReference type="Pfam" id="PF01490"/>
    </source>
</evidence>
<evidence type="ECO:0000256" key="1">
    <source>
        <dbReference type="ARBA" id="ARBA00004141"/>
    </source>
</evidence>
<feature type="transmembrane region" description="Helical" evidence="7">
    <location>
        <begin position="85"/>
        <end position="105"/>
    </location>
</feature>
<keyword evidence="3 7" id="KW-0812">Transmembrane</keyword>
<evidence type="ECO:0000256" key="6">
    <source>
        <dbReference type="SAM" id="MobiDB-lite"/>
    </source>
</evidence>
<organism evidence="9 10">
    <name type="scientific">Cryptococcus deuterogattii Ram5</name>
    <dbReference type="NCBI Taxonomy" id="1296110"/>
    <lineage>
        <taxon>Eukaryota</taxon>
        <taxon>Fungi</taxon>
        <taxon>Dikarya</taxon>
        <taxon>Basidiomycota</taxon>
        <taxon>Agaricomycotina</taxon>
        <taxon>Tremellomycetes</taxon>
        <taxon>Tremellales</taxon>
        <taxon>Cryptococcaceae</taxon>
        <taxon>Cryptococcus</taxon>
        <taxon>Cryptococcus gattii species complex</taxon>
    </lineage>
</organism>
<feature type="transmembrane region" description="Helical" evidence="7">
    <location>
        <begin position="165"/>
        <end position="182"/>
    </location>
</feature>
<evidence type="ECO:0000313" key="10">
    <source>
        <dbReference type="Proteomes" id="UP000053392"/>
    </source>
</evidence>
<gene>
    <name evidence="9" type="ORF">I313_03675</name>
</gene>
<feature type="transmembrane region" description="Helical" evidence="7">
    <location>
        <begin position="273"/>
        <end position="294"/>
    </location>
</feature>
<feature type="compositionally biased region" description="Basic and acidic residues" evidence="6">
    <location>
        <begin position="1"/>
        <end position="11"/>
    </location>
</feature>
<comment type="similarity">
    <text evidence="2">Belongs to the amino acid/polyamine transporter 2 family.</text>
</comment>
<dbReference type="OrthoDB" id="40134at2759"/>
<feature type="transmembrane region" description="Helical" evidence="7">
    <location>
        <begin position="314"/>
        <end position="333"/>
    </location>
</feature>
<comment type="subcellular location">
    <subcellularLocation>
        <location evidence="1">Membrane</location>
        <topology evidence="1">Multi-pass membrane protein</topology>
    </subcellularLocation>
</comment>
<dbReference type="GO" id="GO:0016020">
    <property type="term" value="C:membrane"/>
    <property type="evidence" value="ECO:0007669"/>
    <property type="project" value="UniProtKB-SubCell"/>
</dbReference>
<feature type="region of interest" description="Disordered" evidence="6">
    <location>
        <begin position="1"/>
        <end position="24"/>
    </location>
</feature>
<feature type="transmembrane region" description="Helical" evidence="7">
    <location>
        <begin position="126"/>
        <end position="153"/>
    </location>
</feature>
<proteinExistence type="inferred from homology"/>
<feature type="transmembrane region" description="Helical" evidence="7">
    <location>
        <begin position="189"/>
        <end position="211"/>
    </location>
</feature>
<feature type="transmembrane region" description="Helical" evidence="7">
    <location>
        <begin position="354"/>
        <end position="374"/>
    </location>
</feature>
<reference evidence="9 10" key="1">
    <citation type="submission" date="2015-01" db="EMBL/GenBank/DDBJ databases">
        <title>The Genome Sequence of Cryptococcus gattii Ram5.</title>
        <authorList>
            <consortium name="The Broad Institute Genomics Platform"/>
            <person name="Cuomo C."/>
            <person name="Litvintseva A."/>
            <person name="Chen Y."/>
            <person name="Heitman J."/>
            <person name="Sun S."/>
            <person name="Springer D."/>
            <person name="Dromer F."/>
            <person name="Young S."/>
            <person name="Zeng Q."/>
            <person name="Gargeya S."/>
            <person name="Abouelleil A."/>
            <person name="Alvarado L."/>
            <person name="Chapman S.B."/>
            <person name="Gainer-Dewar J."/>
            <person name="Goldberg J."/>
            <person name="Griggs A."/>
            <person name="Gujja S."/>
            <person name="Hansen M."/>
            <person name="Howarth C."/>
            <person name="Imamovic A."/>
            <person name="Larimer J."/>
            <person name="Murphy C."/>
            <person name="Naylor J."/>
            <person name="Pearson M."/>
            <person name="Priest M."/>
            <person name="Roberts A."/>
            <person name="Saif S."/>
            <person name="Shea T."/>
            <person name="Sykes S."/>
            <person name="Wortman J."/>
            <person name="Nusbaum C."/>
            <person name="Birren B."/>
        </authorList>
    </citation>
    <scope>NUCLEOTIDE SEQUENCE [LARGE SCALE GENOMIC DNA]</scope>
    <source>
        <strain evidence="9 10">Ram5</strain>
    </source>
</reference>
<dbReference type="HOGENOM" id="CLU_027816_3_1_1"/>
<evidence type="ECO:0000256" key="4">
    <source>
        <dbReference type="ARBA" id="ARBA00022989"/>
    </source>
</evidence>